<comment type="caution">
    <text evidence="2">The sequence shown here is derived from an EMBL/GenBank/DDBJ whole genome shotgun (WGS) entry which is preliminary data.</text>
</comment>
<reference evidence="2 3" key="1">
    <citation type="submission" date="2018-08" db="EMBL/GenBank/DDBJ databases">
        <title>A genome reference for cultivated species of the human gut microbiota.</title>
        <authorList>
            <person name="Zou Y."/>
            <person name="Xue W."/>
            <person name="Luo G."/>
        </authorList>
    </citation>
    <scope>NUCLEOTIDE SEQUENCE [LARGE SCALE GENOMIC DNA]</scope>
    <source>
        <strain evidence="2 3">AF33-12</strain>
    </source>
</reference>
<dbReference type="RefSeq" id="WP_420358915.1">
    <property type="nucleotide sequence ID" value="NZ_QRQE01000157.1"/>
</dbReference>
<protein>
    <submittedName>
        <fullName evidence="2">YtxH domain-containing protein</fullName>
    </submittedName>
</protein>
<gene>
    <name evidence="2" type="ORF">DWZ50_20800</name>
</gene>
<keyword evidence="1" id="KW-0472">Membrane</keyword>
<feature type="non-terminal residue" evidence="2">
    <location>
        <position position="187"/>
    </location>
</feature>
<dbReference type="EMBL" id="QRQE01000157">
    <property type="protein sequence ID" value="RHM65885.1"/>
    <property type="molecule type" value="Genomic_DNA"/>
</dbReference>
<dbReference type="AlphaFoldDB" id="A0A415RV29"/>
<dbReference type="Proteomes" id="UP000285610">
    <property type="component" value="Unassembled WGS sequence"/>
</dbReference>
<evidence type="ECO:0000313" key="3">
    <source>
        <dbReference type="Proteomes" id="UP000285610"/>
    </source>
</evidence>
<sequence length="187" mass="20936">MKERIKGAFTKKKIFHVLKMALFVVALSLILLSLLGTVAHATGLVDDTINAENLYSKYPLSNYQLDFYVDNSWSWLPWNWLDGIGKSVQYGLYCITNFVWTISLYLSNATGYVVQEAYKLDFINDMADSIGKSIQTLAGVTENGFSSTGFYVGFLLLIILVVGMYVAYTGLIKRETSKALHAVINFV</sequence>
<keyword evidence="1" id="KW-1133">Transmembrane helix</keyword>
<name>A0A415RV29_MEDGN</name>
<proteinExistence type="predicted"/>
<feature type="transmembrane region" description="Helical" evidence="1">
    <location>
        <begin position="150"/>
        <end position="168"/>
    </location>
</feature>
<dbReference type="NCBIfam" id="NF046089">
    <property type="entry name" value="CD3337_EF1877"/>
    <property type="match status" value="1"/>
</dbReference>
<keyword evidence="1" id="KW-0812">Transmembrane</keyword>
<evidence type="ECO:0000313" key="2">
    <source>
        <dbReference type="EMBL" id="RHM65885.1"/>
    </source>
</evidence>
<evidence type="ECO:0000256" key="1">
    <source>
        <dbReference type="SAM" id="Phobius"/>
    </source>
</evidence>
<accession>A0A415RV29</accession>
<dbReference type="InterPro" id="IPR058112">
    <property type="entry name" value="CD3337_EF1877-like"/>
</dbReference>
<organism evidence="2 3">
    <name type="scientific">Mediterraneibacter gnavus</name>
    <name type="common">Ruminococcus gnavus</name>
    <dbReference type="NCBI Taxonomy" id="33038"/>
    <lineage>
        <taxon>Bacteria</taxon>
        <taxon>Bacillati</taxon>
        <taxon>Bacillota</taxon>
        <taxon>Clostridia</taxon>
        <taxon>Lachnospirales</taxon>
        <taxon>Lachnospiraceae</taxon>
        <taxon>Mediterraneibacter</taxon>
    </lineage>
</organism>